<feature type="domain" description="Transcription regulator TrmB C-terminal" evidence="3">
    <location>
        <begin position="107"/>
        <end position="351"/>
    </location>
</feature>
<dbReference type="InterPro" id="IPR051797">
    <property type="entry name" value="TrmB-like"/>
</dbReference>
<dbReference type="SUPFAM" id="SSF159071">
    <property type="entry name" value="TrmB C-terminal domain-like"/>
    <property type="match status" value="1"/>
</dbReference>
<accession>A0ABU2G3Q2</accession>
<evidence type="ECO:0000259" key="3">
    <source>
        <dbReference type="Pfam" id="PF11495"/>
    </source>
</evidence>
<dbReference type="CDD" id="cd09124">
    <property type="entry name" value="PLDc_like_TrmB_middle"/>
    <property type="match status" value="1"/>
</dbReference>
<gene>
    <name evidence="4" type="ORF">NDI79_14675</name>
</gene>
<dbReference type="Pfam" id="PF01978">
    <property type="entry name" value="TrmB"/>
    <property type="match status" value="1"/>
</dbReference>
<evidence type="ECO:0000256" key="1">
    <source>
        <dbReference type="ARBA" id="ARBA00007287"/>
    </source>
</evidence>
<dbReference type="Pfam" id="PF11495">
    <property type="entry name" value="Regulator_TrmB"/>
    <property type="match status" value="1"/>
</dbReference>
<evidence type="ECO:0000313" key="5">
    <source>
        <dbReference type="Proteomes" id="UP001254813"/>
    </source>
</evidence>
<dbReference type="InterPro" id="IPR021586">
    <property type="entry name" value="Tscrpt_reg_TrmB_C"/>
</dbReference>
<dbReference type="Gene3D" id="1.10.10.10">
    <property type="entry name" value="Winged helix-like DNA-binding domain superfamily/Winged helix DNA-binding domain"/>
    <property type="match status" value="1"/>
</dbReference>
<dbReference type="Proteomes" id="UP001254813">
    <property type="component" value="Unassembled WGS sequence"/>
</dbReference>
<dbReference type="InterPro" id="IPR036390">
    <property type="entry name" value="WH_DNA-bd_sf"/>
</dbReference>
<name>A0ABU2G3Q2_9EURY</name>
<feature type="domain" description="Transcription regulator TrmB N-terminal" evidence="2">
    <location>
        <begin position="11"/>
        <end position="77"/>
    </location>
</feature>
<reference evidence="4 5" key="1">
    <citation type="submission" date="2022-06" db="EMBL/GenBank/DDBJ databases">
        <title>Halogeometricum sp. a new haloarchaeum isolate from saline soil.</title>
        <authorList>
            <person name="Strakova D."/>
            <person name="Galisteo C."/>
            <person name="Sanchez-Porro C."/>
            <person name="Ventosa A."/>
        </authorList>
    </citation>
    <scope>NUCLEOTIDE SEQUENCE [LARGE SCALE GENOMIC DNA]</scope>
    <source>
        <strain evidence="5">S3BR25-2</strain>
    </source>
</reference>
<sequence length="354" mass="39662">MDEELRDKIRQFGLTEKETDTYLTILQNGPATVTEIAKAAEISKRHVYTVARKLEERHLVIVNDYFTPTTIEAAPPEEVYEQLKEQASDMYRILETKYHGSNQLDDIKVLKSRSTVINRLEEMIHASEDQLALSLPAVVIPTLQDALRDAVARDVLVLLLVFEDRTEVGTDPLAGVSLDGLATLVRYRDSNQPVMLAADSKSAFVSSRGVITRPNSPVKAISIEQPYMETVVFTSLMNSLWVNSDEVSVTPPNELPHTYRNLRRAAIDATIYGERGAVITAEIEARACDHPDSVVNLVGEVEGVKQRLISPTTDPRPRQCCICLRTEEGTVTVGNHDAFFEDYRAYKTTLRFPE</sequence>
<dbReference type="PANTHER" id="PTHR34293:SF1">
    <property type="entry name" value="HTH-TYPE TRANSCRIPTIONAL REGULATOR TRMBL2"/>
    <property type="match status" value="1"/>
</dbReference>
<dbReference type="RefSeq" id="WP_310929314.1">
    <property type="nucleotide sequence ID" value="NZ_JAMQOQ010000004.1"/>
</dbReference>
<dbReference type="InterPro" id="IPR036388">
    <property type="entry name" value="WH-like_DNA-bd_sf"/>
</dbReference>
<dbReference type="PANTHER" id="PTHR34293">
    <property type="entry name" value="HTH-TYPE TRANSCRIPTIONAL REGULATOR TRMBL2"/>
    <property type="match status" value="1"/>
</dbReference>
<dbReference type="EMBL" id="JAMQOQ010000004">
    <property type="protein sequence ID" value="MDS0295413.1"/>
    <property type="molecule type" value="Genomic_DNA"/>
</dbReference>
<evidence type="ECO:0000313" key="4">
    <source>
        <dbReference type="EMBL" id="MDS0295413.1"/>
    </source>
</evidence>
<organism evidence="4 5">
    <name type="scientific">Halogeometricum luteum</name>
    <dbReference type="NCBI Taxonomy" id="2950537"/>
    <lineage>
        <taxon>Archaea</taxon>
        <taxon>Methanobacteriati</taxon>
        <taxon>Methanobacteriota</taxon>
        <taxon>Stenosarchaea group</taxon>
        <taxon>Halobacteria</taxon>
        <taxon>Halobacteriales</taxon>
        <taxon>Haloferacaceae</taxon>
        <taxon>Halogeometricum</taxon>
    </lineage>
</organism>
<proteinExistence type="inferred from homology"/>
<dbReference type="InterPro" id="IPR002831">
    <property type="entry name" value="Tscrpt_reg_TrmB_N"/>
</dbReference>
<keyword evidence="5" id="KW-1185">Reference proteome</keyword>
<comment type="caution">
    <text evidence="4">The sequence shown here is derived from an EMBL/GenBank/DDBJ whole genome shotgun (WGS) entry which is preliminary data.</text>
</comment>
<dbReference type="SUPFAM" id="SSF46785">
    <property type="entry name" value="Winged helix' DNA-binding domain"/>
    <property type="match status" value="1"/>
</dbReference>
<evidence type="ECO:0000259" key="2">
    <source>
        <dbReference type="Pfam" id="PF01978"/>
    </source>
</evidence>
<protein>
    <submittedName>
        <fullName evidence="4">TrmB family transcriptional regulator</fullName>
    </submittedName>
</protein>
<comment type="similarity">
    <text evidence="1">Belongs to the transcriptional regulator TrmB family.</text>
</comment>